<dbReference type="AlphaFoldDB" id="A0ABD2APN3"/>
<evidence type="ECO:0000313" key="2">
    <source>
        <dbReference type="Proteomes" id="UP001607302"/>
    </source>
</evidence>
<dbReference type="EMBL" id="JAUDFV010000141">
    <property type="protein sequence ID" value="KAL2722272.1"/>
    <property type="molecule type" value="Genomic_DNA"/>
</dbReference>
<dbReference type="Proteomes" id="UP001607302">
    <property type="component" value="Unassembled WGS sequence"/>
</dbReference>
<reference evidence="1 2" key="1">
    <citation type="journal article" date="2024" name="Ann. Entomol. Soc. Am.">
        <title>Genomic analyses of the southern and eastern yellowjacket wasps (Hymenoptera: Vespidae) reveal evolutionary signatures of social life.</title>
        <authorList>
            <person name="Catto M.A."/>
            <person name="Caine P.B."/>
            <person name="Orr S.E."/>
            <person name="Hunt B.G."/>
            <person name="Goodisman M.A.D."/>
        </authorList>
    </citation>
    <scope>NUCLEOTIDE SEQUENCE [LARGE SCALE GENOMIC DNA]</scope>
    <source>
        <strain evidence="1">233</strain>
        <tissue evidence="1">Head and thorax</tissue>
    </source>
</reference>
<name>A0ABD2APN3_VESSQ</name>
<protein>
    <submittedName>
        <fullName evidence="1">Uncharacterized protein</fullName>
    </submittedName>
</protein>
<sequence length="74" mass="8590">MELKLAKDINFVIMDGVHVGENTNFKYFAVNEENKNLPIDEPGIFFLHHHRENQTLKFVSETANEEAKAYIHCV</sequence>
<gene>
    <name evidence="1" type="ORF">V1478_009135</name>
</gene>
<evidence type="ECO:0000313" key="1">
    <source>
        <dbReference type="EMBL" id="KAL2722272.1"/>
    </source>
</evidence>
<proteinExistence type="predicted"/>
<keyword evidence="2" id="KW-1185">Reference proteome</keyword>
<organism evidence="1 2">
    <name type="scientific">Vespula squamosa</name>
    <name type="common">Southern yellow jacket</name>
    <name type="synonym">Wasp</name>
    <dbReference type="NCBI Taxonomy" id="30214"/>
    <lineage>
        <taxon>Eukaryota</taxon>
        <taxon>Metazoa</taxon>
        <taxon>Ecdysozoa</taxon>
        <taxon>Arthropoda</taxon>
        <taxon>Hexapoda</taxon>
        <taxon>Insecta</taxon>
        <taxon>Pterygota</taxon>
        <taxon>Neoptera</taxon>
        <taxon>Endopterygota</taxon>
        <taxon>Hymenoptera</taxon>
        <taxon>Apocrita</taxon>
        <taxon>Aculeata</taxon>
        <taxon>Vespoidea</taxon>
        <taxon>Vespidae</taxon>
        <taxon>Vespinae</taxon>
        <taxon>Vespula</taxon>
    </lineage>
</organism>
<comment type="caution">
    <text evidence="1">The sequence shown here is derived from an EMBL/GenBank/DDBJ whole genome shotgun (WGS) entry which is preliminary data.</text>
</comment>
<accession>A0ABD2APN3</accession>